<dbReference type="EMBL" id="JANPWB010000002">
    <property type="protein sequence ID" value="KAJ1204793.1"/>
    <property type="molecule type" value="Genomic_DNA"/>
</dbReference>
<evidence type="ECO:0000313" key="1">
    <source>
        <dbReference type="EMBL" id="KAJ1204793.1"/>
    </source>
</evidence>
<sequence length="93" mass="9870">MGSRTRSISFHSTSNFWGLHAVSQVLPSLTGSPGRSLTCPLVAKPSALLSPDAVDSPGVTGSPLLRPSPNLCFRAAAPSVAEHKRREFPSLFR</sequence>
<accession>A0AAV7VU24</accession>
<keyword evidence="2" id="KW-1185">Reference proteome</keyword>
<protein>
    <submittedName>
        <fullName evidence="1">Uncharacterized protein</fullName>
    </submittedName>
</protein>
<gene>
    <name evidence="1" type="ORF">NDU88_000231</name>
</gene>
<name>A0AAV7VU24_PLEWA</name>
<evidence type="ECO:0000313" key="2">
    <source>
        <dbReference type="Proteomes" id="UP001066276"/>
    </source>
</evidence>
<reference evidence="1" key="1">
    <citation type="journal article" date="2022" name="bioRxiv">
        <title>Sequencing and chromosome-scale assembly of the giantPleurodeles waltlgenome.</title>
        <authorList>
            <person name="Brown T."/>
            <person name="Elewa A."/>
            <person name="Iarovenko S."/>
            <person name="Subramanian E."/>
            <person name="Araus A.J."/>
            <person name="Petzold A."/>
            <person name="Susuki M."/>
            <person name="Suzuki K.-i.T."/>
            <person name="Hayashi T."/>
            <person name="Toyoda A."/>
            <person name="Oliveira C."/>
            <person name="Osipova E."/>
            <person name="Leigh N.D."/>
            <person name="Simon A."/>
            <person name="Yun M.H."/>
        </authorList>
    </citation>
    <scope>NUCLEOTIDE SEQUENCE</scope>
    <source>
        <strain evidence="1">20211129_DDA</strain>
        <tissue evidence="1">Liver</tissue>
    </source>
</reference>
<comment type="caution">
    <text evidence="1">The sequence shown here is derived from an EMBL/GenBank/DDBJ whole genome shotgun (WGS) entry which is preliminary data.</text>
</comment>
<organism evidence="1 2">
    <name type="scientific">Pleurodeles waltl</name>
    <name type="common">Iberian ribbed newt</name>
    <dbReference type="NCBI Taxonomy" id="8319"/>
    <lineage>
        <taxon>Eukaryota</taxon>
        <taxon>Metazoa</taxon>
        <taxon>Chordata</taxon>
        <taxon>Craniata</taxon>
        <taxon>Vertebrata</taxon>
        <taxon>Euteleostomi</taxon>
        <taxon>Amphibia</taxon>
        <taxon>Batrachia</taxon>
        <taxon>Caudata</taxon>
        <taxon>Salamandroidea</taxon>
        <taxon>Salamandridae</taxon>
        <taxon>Pleurodelinae</taxon>
        <taxon>Pleurodeles</taxon>
    </lineage>
</organism>
<proteinExistence type="predicted"/>
<dbReference type="Proteomes" id="UP001066276">
    <property type="component" value="Chromosome 1_2"/>
</dbReference>
<dbReference type="AlphaFoldDB" id="A0AAV7VU24"/>